<dbReference type="CDD" id="cd01427">
    <property type="entry name" value="HAD_like"/>
    <property type="match status" value="1"/>
</dbReference>
<dbReference type="RefSeq" id="WP_110796802.1">
    <property type="nucleotide sequence ID" value="NZ_KZ826489.1"/>
</dbReference>
<dbReference type="OrthoDB" id="9797743at2"/>
<dbReference type="InterPro" id="IPR006439">
    <property type="entry name" value="HAD-SF_hydro_IA"/>
</dbReference>
<dbReference type="SFLD" id="SFLDG01129">
    <property type="entry name" value="C1.5:_HAD__Beta-PGM__Phosphata"/>
    <property type="match status" value="1"/>
</dbReference>
<dbReference type="SFLD" id="SFLDS00003">
    <property type="entry name" value="Haloacid_Dehalogenase"/>
    <property type="match status" value="1"/>
</dbReference>
<dbReference type="Gene3D" id="1.10.150.240">
    <property type="entry name" value="Putative phosphatase, domain 2"/>
    <property type="match status" value="1"/>
</dbReference>
<accession>A0A2V4MJK1</accession>
<organism evidence="5 6">
    <name type="scientific">Litorivita pollutaquae</name>
    <dbReference type="NCBI Taxonomy" id="2200892"/>
    <lineage>
        <taxon>Bacteria</taxon>
        <taxon>Pseudomonadati</taxon>
        <taxon>Pseudomonadota</taxon>
        <taxon>Alphaproteobacteria</taxon>
        <taxon>Rhodobacterales</taxon>
        <taxon>Paracoccaceae</taxon>
        <taxon>Litorivita</taxon>
    </lineage>
</organism>
<dbReference type="PANTHER" id="PTHR43434">
    <property type="entry name" value="PHOSPHOGLYCOLATE PHOSPHATASE"/>
    <property type="match status" value="1"/>
</dbReference>
<comment type="pathway">
    <text evidence="2">Organic acid metabolism; glycolate biosynthesis; glycolate from 2-phosphoglycolate: step 1/1.</text>
</comment>
<dbReference type="GO" id="GO:0005829">
    <property type="term" value="C:cytosol"/>
    <property type="evidence" value="ECO:0007669"/>
    <property type="project" value="TreeGrafter"/>
</dbReference>
<protein>
    <recommendedName>
        <fullName evidence="4">phosphoglycolate phosphatase</fullName>
        <ecNumber evidence="4">3.1.3.18</ecNumber>
    </recommendedName>
</protein>
<dbReference type="NCBIfam" id="TIGR01549">
    <property type="entry name" value="HAD-SF-IA-v1"/>
    <property type="match status" value="1"/>
</dbReference>
<sequence>MAPTERAERGDLPVDGVLFDKDGTLFDFHKSWADWTADMLLEQATLYGAVPQEVARAIGFDLPQRQFLPSSPIISGTTRAAAEALAVALNAADVDALERLLGIAAADVMQVPAVHLEPFLTGLAAQGLALGVMTNDSEYAAHAHLAAAGVKGHFDFIIGYDSGFGAKPAPEPLLAFAAQMRIAPARVAMVGDSLHDLIAGRAAGMRTIGVLTGMAQAAELAPFADVVLPHIGHIPKWLAGGD</sequence>
<keyword evidence="6" id="KW-1185">Reference proteome</keyword>
<evidence type="ECO:0000256" key="2">
    <source>
        <dbReference type="ARBA" id="ARBA00004818"/>
    </source>
</evidence>
<name>A0A2V4MJK1_9RHOB</name>
<evidence type="ECO:0000313" key="5">
    <source>
        <dbReference type="EMBL" id="PYC46801.1"/>
    </source>
</evidence>
<dbReference type="EC" id="3.1.3.18" evidence="4"/>
<evidence type="ECO:0000313" key="6">
    <source>
        <dbReference type="Proteomes" id="UP000248012"/>
    </source>
</evidence>
<dbReference type="GO" id="GO:0006281">
    <property type="term" value="P:DNA repair"/>
    <property type="evidence" value="ECO:0007669"/>
    <property type="project" value="TreeGrafter"/>
</dbReference>
<comment type="similarity">
    <text evidence="3">Belongs to the HAD-like hydrolase superfamily. CbbY/CbbZ/Gph/YieH family.</text>
</comment>
<dbReference type="InterPro" id="IPR036412">
    <property type="entry name" value="HAD-like_sf"/>
</dbReference>
<dbReference type="EMBL" id="QFVT01000010">
    <property type="protein sequence ID" value="PYC46801.1"/>
    <property type="molecule type" value="Genomic_DNA"/>
</dbReference>
<dbReference type="InterPro" id="IPR023214">
    <property type="entry name" value="HAD_sf"/>
</dbReference>
<dbReference type="PANTHER" id="PTHR43434:SF1">
    <property type="entry name" value="PHOSPHOGLYCOLATE PHOSPHATASE"/>
    <property type="match status" value="1"/>
</dbReference>
<evidence type="ECO:0000256" key="1">
    <source>
        <dbReference type="ARBA" id="ARBA00000830"/>
    </source>
</evidence>
<proteinExistence type="inferred from homology"/>
<dbReference type="AlphaFoldDB" id="A0A2V4MJK1"/>
<gene>
    <name evidence="5" type="ORF">DI396_13935</name>
</gene>
<comment type="caution">
    <text evidence="5">The sequence shown here is derived from an EMBL/GenBank/DDBJ whole genome shotgun (WGS) entry which is preliminary data.</text>
</comment>
<dbReference type="InterPro" id="IPR050155">
    <property type="entry name" value="HAD-like_hydrolase_sf"/>
</dbReference>
<evidence type="ECO:0000256" key="3">
    <source>
        <dbReference type="ARBA" id="ARBA00006171"/>
    </source>
</evidence>
<reference evidence="5 6" key="1">
    <citation type="submission" date="2018-05" db="EMBL/GenBank/DDBJ databases">
        <title>Oceanovita maritima gen. nov., sp. nov., a marine bacterium in the family Rhodobacteraceae isolated from surface seawater of Lundu port Xiamen, China.</title>
        <authorList>
            <person name="Hetharua B.H."/>
            <person name="Min D."/>
            <person name="Liao H."/>
            <person name="Tian Y."/>
        </authorList>
    </citation>
    <scope>NUCLEOTIDE SEQUENCE [LARGE SCALE GENOMIC DNA]</scope>
    <source>
        <strain evidence="5 6">FSX-11</strain>
    </source>
</reference>
<dbReference type="Pfam" id="PF00702">
    <property type="entry name" value="Hydrolase"/>
    <property type="match status" value="1"/>
</dbReference>
<dbReference type="NCBIfam" id="TIGR01509">
    <property type="entry name" value="HAD-SF-IA-v3"/>
    <property type="match status" value="1"/>
</dbReference>
<dbReference type="Gene3D" id="3.40.50.1000">
    <property type="entry name" value="HAD superfamily/HAD-like"/>
    <property type="match status" value="1"/>
</dbReference>
<dbReference type="SUPFAM" id="SSF56784">
    <property type="entry name" value="HAD-like"/>
    <property type="match status" value="1"/>
</dbReference>
<dbReference type="Proteomes" id="UP000248012">
    <property type="component" value="Unassembled WGS sequence"/>
</dbReference>
<dbReference type="InterPro" id="IPR023198">
    <property type="entry name" value="PGP-like_dom2"/>
</dbReference>
<dbReference type="GO" id="GO:0008967">
    <property type="term" value="F:phosphoglycolate phosphatase activity"/>
    <property type="evidence" value="ECO:0007669"/>
    <property type="project" value="UniProtKB-EC"/>
</dbReference>
<evidence type="ECO:0000256" key="4">
    <source>
        <dbReference type="ARBA" id="ARBA00013078"/>
    </source>
</evidence>
<dbReference type="PRINTS" id="PR00413">
    <property type="entry name" value="HADHALOGNASE"/>
</dbReference>
<comment type="catalytic activity">
    <reaction evidence="1">
        <text>2-phosphoglycolate + H2O = glycolate + phosphate</text>
        <dbReference type="Rhea" id="RHEA:14369"/>
        <dbReference type="ChEBI" id="CHEBI:15377"/>
        <dbReference type="ChEBI" id="CHEBI:29805"/>
        <dbReference type="ChEBI" id="CHEBI:43474"/>
        <dbReference type="ChEBI" id="CHEBI:58033"/>
        <dbReference type="EC" id="3.1.3.18"/>
    </reaction>
</comment>